<evidence type="ECO:0000313" key="2">
    <source>
        <dbReference type="Proteomes" id="UP000006174"/>
    </source>
</evidence>
<comment type="caution">
    <text evidence="1">The sequence shown here is derived from an EMBL/GenBank/DDBJ whole genome shotgun (WGS) entry which is preliminary data.</text>
</comment>
<keyword evidence="2" id="KW-1185">Reference proteome</keyword>
<protein>
    <submittedName>
        <fullName evidence="1">Uncharacterized protein</fullName>
    </submittedName>
</protein>
<dbReference type="EMBL" id="CAGI01000165">
    <property type="protein sequence ID" value="CCF51516.1"/>
    <property type="molecule type" value="Genomic_DNA"/>
</dbReference>
<reference evidence="1 2" key="1">
    <citation type="journal article" date="2012" name="Plant Cell">
        <title>Genome comparison of barley and maize smut fungi reveals targeted loss of RNA silencing components and species-specific presence of transposable elements.</title>
        <authorList>
            <person name="Laurie J.D."/>
            <person name="Ali S."/>
            <person name="Linning R."/>
            <person name="Mannhaupt G."/>
            <person name="Wong P."/>
            <person name="Gueldener U."/>
            <person name="Muensterkoetter M."/>
            <person name="Moore R."/>
            <person name="Kahmann R."/>
            <person name="Bakkeren G."/>
            <person name="Schirawski J."/>
        </authorList>
    </citation>
    <scope>NUCLEOTIDE SEQUENCE [LARGE SCALE GENOMIC DNA]</scope>
    <source>
        <strain evidence="2">Uh4875-4</strain>
    </source>
</reference>
<proteinExistence type="predicted"/>
<sequence length="267" mass="28965">MATAPPTTAINEQSSETAAAELLDSLASEACPCLEPLFLCSDEEEPLFLGGEGVETAFLESEEEEEEQWVVELEIGELEEREVIEMVEETMARRVRMMTEERELGYQAQLGALESPPPTADEVVDAMLRTSCEDTLVLIEMPTRVTPPPVVYPPTPSPASSVIGEHVPNNHEVMLWAKRHIAPVLLAATKDADAQGKGSGAVCEQDHLSNPMEDDDWDYTMCIIWGASPCSVASAGPAPINTAPPADKHSPIAETVELTMPMGYIDM</sequence>
<dbReference type="AlphaFoldDB" id="I2FX73"/>
<evidence type="ECO:0000313" key="1">
    <source>
        <dbReference type="EMBL" id="CCF51516.1"/>
    </source>
</evidence>
<organism evidence="1 2">
    <name type="scientific">Ustilago hordei</name>
    <name type="common">Barley covered smut fungus</name>
    <dbReference type="NCBI Taxonomy" id="120017"/>
    <lineage>
        <taxon>Eukaryota</taxon>
        <taxon>Fungi</taxon>
        <taxon>Dikarya</taxon>
        <taxon>Basidiomycota</taxon>
        <taxon>Ustilaginomycotina</taxon>
        <taxon>Ustilaginomycetes</taxon>
        <taxon>Ustilaginales</taxon>
        <taxon>Ustilaginaceae</taxon>
        <taxon>Ustilago</taxon>
    </lineage>
</organism>
<gene>
    <name evidence="1" type="ORF">UHOR_06838</name>
</gene>
<dbReference type="Proteomes" id="UP000006174">
    <property type="component" value="Unassembled WGS sequence"/>
</dbReference>
<accession>I2FX73</accession>
<name>I2FX73_USTHO</name>
<dbReference type="HOGENOM" id="CLU_1042795_0_0_1"/>